<evidence type="ECO:0000259" key="2">
    <source>
        <dbReference type="PROSITE" id="PS50943"/>
    </source>
</evidence>
<keyword evidence="4" id="KW-1185">Reference proteome</keyword>
<keyword evidence="1" id="KW-0238">DNA-binding</keyword>
<dbReference type="PANTHER" id="PTHR46558:SF14">
    <property type="entry name" value="HTH-TYPE TRANSCRIPTIONAL REGULATOR ANSR"/>
    <property type="match status" value="1"/>
</dbReference>
<dbReference type="SUPFAM" id="SSF47413">
    <property type="entry name" value="lambda repressor-like DNA-binding domains"/>
    <property type="match status" value="1"/>
</dbReference>
<evidence type="ECO:0000256" key="1">
    <source>
        <dbReference type="ARBA" id="ARBA00023125"/>
    </source>
</evidence>
<dbReference type="PANTHER" id="PTHR46558">
    <property type="entry name" value="TRACRIPTIONAL REGULATORY PROTEIN-RELATED-RELATED"/>
    <property type="match status" value="1"/>
</dbReference>
<dbReference type="AlphaFoldDB" id="A0A927RF78"/>
<proteinExistence type="predicted"/>
<dbReference type="CDD" id="cd00093">
    <property type="entry name" value="HTH_XRE"/>
    <property type="match status" value="1"/>
</dbReference>
<reference evidence="3" key="1">
    <citation type="submission" date="2020-10" db="EMBL/GenBank/DDBJ databases">
        <title>Genomic Encyclopedia of Type Strains, Phase IV (KMG-IV): sequencing the most valuable type-strain genomes for metagenomic binning, comparative biology and taxonomic classification.</title>
        <authorList>
            <person name="Goeker M."/>
        </authorList>
    </citation>
    <scope>NUCLEOTIDE SEQUENCE</scope>
    <source>
        <strain evidence="3">DSM 13886</strain>
    </source>
</reference>
<dbReference type="InterPro" id="IPR010982">
    <property type="entry name" value="Lambda_DNA-bd_dom_sf"/>
</dbReference>
<dbReference type="Gene3D" id="1.10.260.40">
    <property type="entry name" value="lambda repressor-like DNA-binding domains"/>
    <property type="match status" value="1"/>
</dbReference>
<sequence length="169" mass="19274">MTLNSFGIELKKARKLKKMTQKQLGDKLGVVESTVRMWELGKNTPSVDTIRQVSGILEADWFELLTLAGYEDVVNEINRNNEEALDALDTSFLDNNYILLTYKVPTSTKYKDSSGVSVSAIIPKEQALMSFFELEKLLSLNEYVNYKGELLTNEDKETLIKKIKEIKKE</sequence>
<dbReference type="InterPro" id="IPR001387">
    <property type="entry name" value="Cro/C1-type_HTH"/>
</dbReference>
<accession>A0A927RF78</accession>
<dbReference type="Pfam" id="PF01381">
    <property type="entry name" value="HTH_3"/>
    <property type="match status" value="1"/>
</dbReference>
<organism evidence="3 4">
    <name type="scientific">Sporosarcina limicola</name>
    <dbReference type="NCBI Taxonomy" id="34101"/>
    <lineage>
        <taxon>Bacteria</taxon>
        <taxon>Bacillati</taxon>
        <taxon>Bacillota</taxon>
        <taxon>Bacilli</taxon>
        <taxon>Bacillales</taxon>
        <taxon>Caryophanaceae</taxon>
        <taxon>Sporosarcina</taxon>
    </lineage>
</organism>
<gene>
    <name evidence="3" type="ORF">H4683_004136</name>
</gene>
<dbReference type="SMART" id="SM00530">
    <property type="entry name" value="HTH_XRE"/>
    <property type="match status" value="1"/>
</dbReference>
<dbReference type="Proteomes" id="UP000658225">
    <property type="component" value="Unassembled WGS sequence"/>
</dbReference>
<dbReference type="PROSITE" id="PS50943">
    <property type="entry name" value="HTH_CROC1"/>
    <property type="match status" value="1"/>
</dbReference>
<evidence type="ECO:0000313" key="4">
    <source>
        <dbReference type="Proteomes" id="UP000658225"/>
    </source>
</evidence>
<dbReference type="GO" id="GO:0003677">
    <property type="term" value="F:DNA binding"/>
    <property type="evidence" value="ECO:0007669"/>
    <property type="project" value="UniProtKB-KW"/>
</dbReference>
<dbReference type="EMBL" id="JADBEL010000044">
    <property type="protein sequence ID" value="MBE1557010.1"/>
    <property type="molecule type" value="Genomic_DNA"/>
</dbReference>
<name>A0A927RF78_9BACL</name>
<comment type="caution">
    <text evidence="3">The sequence shown here is derived from an EMBL/GenBank/DDBJ whole genome shotgun (WGS) entry which is preliminary data.</text>
</comment>
<feature type="domain" description="HTH cro/C1-type" evidence="2">
    <location>
        <begin position="10"/>
        <end position="64"/>
    </location>
</feature>
<evidence type="ECO:0000313" key="3">
    <source>
        <dbReference type="EMBL" id="MBE1557010.1"/>
    </source>
</evidence>
<dbReference type="RefSeq" id="WP_192600599.1">
    <property type="nucleotide sequence ID" value="NZ_JADBEL010000044.1"/>
</dbReference>
<protein>
    <submittedName>
        <fullName evidence="3">Transcriptional regulator with XRE-family HTH domain</fullName>
    </submittedName>
</protein>